<accession>A0A9X1XDY4</accession>
<proteinExistence type="predicted"/>
<sequence length="235" mass="26558">MKRDNLSLRLKTVANYVHREAVIADIGSDHAYLPCYLVLEHQVVYAIAGEVNEGPYQSALKEVQSANLQSKISVRKGDGLEVISPNETDVITICGMGGQLIASILEKGKSKLEGVKRLILQPNVGAGSVRIWLKNEGWTLTQEEILQEDGKIYEVLVADRKEGNQPYTDNEMLELLLGPFLMKQKNEAFIEKWSGELEQWTKILQQMESSQSPDSMERKRQLMKRIESVKKELES</sequence>
<dbReference type="SUPFAM" id="SSF53335">
    <property type="entry name" value="S-adenosyl-L-methionine-dependent methyltransferases"/>
    <property type="match status" value="1"/>
</dbReference>
<evidence type="ECO:0000313" key="2">
    <source>
        <dbReference type="Proteomes" id="UP001139011"/>
    </source>
</evidence>
<dbReference type="PIRSF" id="PIRSF018637">
    <property type="entry name" value="TrmK"/>
    <property type="match status" value="1"/>
</dbReference>
<comment type="caution">
    <text evidence="1">The sequence shown here is derived from an EMBL/GenBank/DDBJ whole genome shotgun (WGS) entry which is preliminary data.</text>
</comment>
<dbReference type="InterPro" id="IPR006901">
    <property type="entry name" value="TrmK"/>
</dbReference>
<dbReference type="PANTHER" id="PTHR38451:SF1">
    <property type="entry name" value="TRNA (ADENINE(22)-N(1))-METHYLTRANSFERASE"/>
    <property type="match status" value="1"/>
</dbReference>
<reference evidence="1" key="1">
    <citation type="submission" date="2021-09" db="EMBL/GenBank/DDBJ databases">
        <title>Genome analysis of Fictibacillus sp. KIGAM418 isolated from marine sediment.</title>
        <authorList>
            <person name="Seo M.-J."/>
            <person name="Cho E.-S."/>
            <person name="Hwang C.Y."/>
        </authorList>
    </citation>
    <scope>NUCLEOTIDE SEQUENCE</scope>
    <source>
        <strain evidence="1">KIGAM418</strain>
    </source>
</reference>
<dbReference type="Pfam" id="PF04816">
    <property type="entry name" value="TrmK"/>
    <property type="match status" value="1"/>
</dbReference>
<gene>
    <name evidence="1" type="ORF">LCY76_14210</name>
</gene>
<evidence type="ECO:0000313" key="1">
    <source>
        <dbReference type="EMBL" id="MCK6257738.1"/>
    </source>
</evidence>
<keyword evidence="2" id="KW-1185">Reference proteome</keyword>
<name>A0A9X1XDY4_9BACL</name>
<dbReference type="AlphaFoldDB" id="A0A9X1XDY4"/>
<organism evidence="1 2">
    <name type="scientific">Fictibacillus marinisediminis</name>
    <dbReference type="NCBI Taxonomy" id="2878389"/>
    <lineage>
        <taxon>Bacteria</taxon>
        <taxon>Bacillati</taxon>
        <taxon>Bacillota</taxon>
        <taxon>Bacilli</taxon>
        <taxon>Bacillales</taxon>
        <taxon>Fictibacillaceae</taxon>
        <taxon>Fictibacillus</taxon>
    </lineage>
</organism>
<dbReference type="PANTHER" id="PTHR38451">
    <property type="entry name" value="TRNA (ADENINE(22)-N(1))-METHYLTRANSFERASE"/>
    <property type="match status" value="1"/>
</dbReference>
<dbReference type="GO" id="GO:0160105">
    <property type="term" value="F:tRNA (adenine(22)-N1)-methyltransferase activity"/>
    <property type="evidence" value="ECO:0007669"/>
    <property type="project" value="InterPro"/>
</dbReference>
<dbReference type="RefSeq" id="WP_248253161.1">
    <property type="nucleotide sequence ID" value="NZ_JAIWJX010000002.1"/>
</dbReference>
<dbReference type="Proteomes" id="UP001139011">
    <property type="component" value="Unassembled WGS sequence"/>
</dbReference>
<dbReference type="EMBL" id="JAIWJX010000002">
    <property type="protein sequence ID" value="MCK6257738.1"/>
    <property type="molecule type" value="Genomic_DNA"/>
</dbReference>
<dbReference type="Gene3D" id="1.10.287.1890">
    <property type="match status" value="1"/>
</dbReference>
<protein>
    <submittedName>
        <fullName evidence="1">tRNA (Adenine(22)-N(1))-methyltransferase TrmK</fullName>
    </submittedName>
</protein>
<dbReference type="InterPro" id="IPR029063">
    <property type="entry name" value="SAM-dependent_MTases_sf"/>
</dbReference>
<dbReference type="Gene3D" id="3.40.50.150">
    <property type="entry name" value="Vaccinia Virus protein VP39"/>
    <property type="match status" value="1"/>
</dbReference>